<evidence type="ECO:0000256" key="5">
    <source>
        <dbReference type="HAMAP-Rule" id="MF_00596"/>
    </source>
</evidence>
<evidence type="ECO:0000256" key="2">
    <source>
        <dbReference type="ARBA" id="ARBA00022958"/>
    </source>
</evidence>
<feature type="binding site" evidence="5">
    <location>
        <begin position="215"/>
        <end position="238"/>
    </location>
    <ligand>
        <name>NADP(+)</name>
        <dbReference type="ChEBI" id="CHEBI:58349"/>
    </ligand>
</feature>
<dbReference type="InterPro" id="IPR005993">
    <property type="entry name" value="GMPR"/>
</dbReference>
<evidence type="ECO:0000313" key="10">
    <source>
        <dbReference type="Proteomes" id="UP000721442"/>
    </source>
</evidence>
<dbReference type="PANTHER" id="PTHR43170">
    <property type="entry name" value="GMP REDUCTASE"/>
    <property type="match status" value="1"/>
</dbReference>
<dbReference type="CDD" id="cd00381">
    <property type="entry name" value="IMPDH"/>
    <property type="match status" value="1"/>
</dbReference>
<evidence type="ECO:0000259" key="8">
    <source>
        <dbReference type="Pfam" id="PF00478"/>
    </source>
</evidence>
<dbReference type="InterPro" id="IPR013785">
    <property type="entry name" value="Aldolase_TIM"/>
</dbReference>
<comment type="caution">
    <text evidence="5">Lacks conserved residue(s) required for the propagation of feature annotation.</text>
</comment>
<dbReference type="Pfam" id="PF00478">
    <property type="entry name" value="IMPDH"/>
    <property type="match status" value="1"/>
</dbReference>
<feature type="domain" description="IMP dehydrogenase/GMP reductase" evidence="8">
    <location>
        <begin position="9"/>
        <end position="352"/>
    </location>
</feature>
<dbReference type="Gene3D" id="3.20.20.70">
    <property type="entry name" value="Aldolase class I"/>
    <property type="match status" value="1"/>
</dbReference>
<dbReference type="GO" id="GO:0006163">
    <property type="term" value="P:purine nucleotide metabolic process"/>
    <property type="evidence" value="ECO:0007669"/>
    <property type="project" value="UniProtKB-UniRule"/>
</dbReference>
<comment type="catalytic activity">
    <reaction evidence="4 5">
        <text>IMP + NH4(+) + NADP(+) = GMP + NADPH + 2 H(+)</text>
        <dbReference type="Rhea" id="RHEA:17185"/>
        <dbReference type="ChEBI" id="CHEBI:15378"/>
        <dbReference type="ChEBI" id="CHEBI:28938"/>
        <dbReference type="ChEBI" id="CHEBI:57783"/>
        <dbReference type="ChEBI" id="CHEBI:58053"/>
        <dbReference type="ChEBI" id="CHEBI:58115"/>
        <dbReference type="ChEBI" id="CHEBI:58349"/>
        <dbReference type="EC" id="1.7.1.7"/>
    </reaction>
</comment>
<evidence type="ECO:0000256" key="3">
    <source>
        <dbReference type="ARBA" id="ARBA00023002"/>
    </source>
</evidence>
<comment type="similarity">
    <text evidence="5">Belongs to the IMPDH/GMPR family. GuaC type 1 subfamily.</text>
</comment>
<evidence type="ECO:0000313" key="9">
    <source>
        <dbReference type="EMBL" id="MBO8406883.1"/>
    </source>
</evidence>
<dbReference type="PANTHER" id="PTHR43170:SF5">
    <property type="entry name" value="GMP REDUCTASE"/>
    <property type="match status" value="1"/>
</dbReference>
<dbReference type="SMART" id="SM01240">
    <property type="entry name" value="IMPDH"/>
    <property type="match status" value="1"/>
</dbReference>
<name>A0A940DDZ5_9PROT</name>
<evidence type="ECO:0000256" key="1">
    <source>
        <dbReference type="ARBA" id="ARBA00022857"/>
    </source>
</evidence>
<dbReference type="EC" id="1.7.1.7" evidence="5"/>
<reference evidence="9" key="2">
    <citation type="journal article" date="2021" name="PeerJ">
        <title>Extensive microbial diversity within the chicken gut microbiome revealed by metagenomics and culture.</title>
        <authorList>
            <person name="Gilroy R."/>
            <person name="Ravi A."/>
            <person name="Getino M."/>
            <person name="Pursley I."/>
            <person name="Horton D.L."/>
            <person name="Alikhan N.F."/>
            <person name="Baker D."/>
            <person name="Gharbi K."/>
            <person name="Hall N."/>
            <person name="Watson M."/>
            <person name="Adriaenssens E.M."/>
            <person name="Foster-Nyarko E."/>
            <person name="Jarju S."/>
            <person name="Secka A."/>
            <person name="Antonio M."/>
            <person name="Oren A."/>
            <person name="Chaudhuri R.R."/>
            <person name="La Ragione R."/>
            <person name="Hildebrand F."/>
            <person name="Pallen M.J."/>
        </authorList>
    </citation>
    <scope>NUCLEOTIDE SEQUENCE</scope>
    <source>
        <strain evidence="9">B1-16210</strain>
    </source>
</reference>
<accession>A0A940DDZ5</accession>
<dbReference type="HAMAP" id="MF_00596">
    <property type="entry name" value="GMP_reduct_type1"/>
    <property type="match status" value="1"/>
</dbReference>
<keyword evidence="5 7" id="KW-0479">Metal-binding</keyword>
<dbReference type="SUPFAM" id="SSF51412">
    <property type="entry name" value="Inosine monophosphate dehydrogenase (IMPDH)"/>
    <property type="match status" value="1"/>
</dbReference>
<dbReference type="GO" id="GO:0003920">
    <property type="term" value="F:GMP reductase activity"/>
    <property type="evidence" value="ECO:0007669"/>
    <property type="project" value="UniProtKB-UniRule"/>
</dbReference>
<dbReference type="GO" id="GO:0046872">
    <property type="term" value="F:metal ion binding"/>
    <property type="evidence" value="ECO:0007669"/>
    <property type="project" value="UniProtKB-KW"/>
</dbReference>
<dbReference type="InterPro" id="IPR001093">
    <property type="entry name" value="IMP_DH_GMPRt"/>
</dbReference>
<feature type="active site" description="Thioimidate intermediate" evidence="5 6">
    <location>
        <position position="185"/>
    </location>
</feature>
<comment type="subunit">
    <text evidence="5">Homotetramer.</text>
</comment>
<dbReference type="InterPro" id="IPR050139">
    <property type="entry name" value="GMP_reductase"/>
</dbReference>
<dbReference type="EMBL" id="JADINE010000004">
    <property type="protein sequence ID" value="MBO8406883.1"/>
    <property type="molecule type" value="Genomic_DNA"/>
</dbReference>
<protein>
    <recommendedName>
        <fullName evidence="5">GMP reductase</fullName>
        <ecNumber evidence="5">1.7.1.7</ecNumber>
    </recommendedName>
    <alternativeName>
        <fullName evidence="5">Guanosine 5'-monophosphate oxidoreductase</fullName>
        <shortName evidence="5">Guanosine monophosphate reductase</shortName>
    </alternativeName>
</protein>
<dbReference type="Proteomes" id="UP000721442">
    <property type="component" value="Unassembled WGS sequence"/>
</dbReference>
<dbReference type="GO" id="GO:1902560">
    <property type="term" value="C:GMP reductase complex"/>
    <property type="evidence" value="ECO:0007669"/>
    <property type="project" value="InterPro"/>
</dbReference>
<dbReference type="NCBIfam" id="NF003470">
    <property type="entry name" value="PRK05096.1"/>
    <property type="match status" value="1"/>
</dbReference>
<feature type="binding site" evidence="5 7">
    <location>
        <position position="182"/>
    </location>
    <ligand>
        <name>K(+)</name>
        <dbReference type="ChEBI" id="CHEBI:29103"/>
    </ligand>
</feature>
<organism evidence="9 10">
    <name type="scientific">Candidatus Enterousia excrementavium</name>
    <dbReference type="NCBI Taxonomy" id="2840789"/>
    <lineage>
        <taxon>Bacteria</taxon>
        <taxon>Pseudomonadati</taxon>
        <taxon>Pseudomonadota</taxon>
        <taxon>Alphaproteobacteria</taxon>
        <taxon>Candidatus Enterousia</taxon>
    </lineage>
</organism>
<evidence type="ECO:0000256" key="6">
    <source>
        <dbReference type="PIRSR" id="PIRSR000235-1"/>
    </source>
</evidence>
<keyword evidence="2 5" id="KW-0630">Potassium</keyword>
<reference evidence="9" key="1">
    <citation type="submission" date="2020-10" db="EMBL/GenBank/DDBJ databases">
        <authorList>
            <person name="Gilroy R."/>
        </authorList>
    </citation>
    <scope>NUCLEOTIDE SEQUENCE</scope>
    <source>
        <strain evidence="9">B1-16210</strain>
    </source>
</reference>
<comment type="function">
    <text evidence="5">Catalyzes the irreversible NADPH-dependent deamination of GMP to IMP. It functions in the conversion of nucleobase, nucleoside and nucleotide derivatives of G to A nucleotides, and in maintaining the intracellular balance of A and G nucleotides.</text>
</comment>
<dbReference type="PIRSF" id="PIRSF000235">
    <property type="entry name" value="GMP_reductase"/>
    <property type="match status" value="1"/>
</dbReference>
<proteinExistence type="inferred from homology"/>
<keyword evidence="1 5" id="KW-0521">NADP</keyword>
<comment type="caution">
    <text evidence="9">The sequence shown here is derived from an EMBL/GenBank/DDBJ whole genome shotgun (WGS) entry which is preliminary data.</text>
</comment>
<keyword evidence="3 5" id="KW-0560">Oxidoreductase</keyword>
<evidence type="ECO:0000256" key="7">
    <source>
        <dbReference type="PIRSR" id="PIRSR000235-3"/>
    </source>
</evidence>
<evidence type="ECO:0000256" key="4">
    <source>
        <dbReference type="ARBA" id="ARBA00048616"/>
    </source>
</evidence>
<gene>
    <name evidence="5" type="primary">guaC</name>
    <name evidence="9" type="ORF">IAC77_00265</name>
</gene>
<sequence length="361" mass="40567">MKIYEQTELDFKDVLVKPKRSFINSRSEVEVTREYKFKWCPRRIVGTGIISANMATVGTFEVALHMMQNKMFCCLHKHYPLEDLIKFITTNDCRDYVFLSMGLRDEDYEKIETILTQYPDKCRNICIDVPNAYIPRVKDLVIKMRQKFPDILLMVGNAVTAELVEDLILSGADIVKCGIGSGSACITRRITGVGRPQLSTIFECADTAHGIGGMICSDGGVVHIGDICKAFGAGADFVMMGGFYAGCAEAAGDIIERKFITNQIDEKTGKQVIETKQFKVFYGMSSEYAQNKHYHGMPKYRASEGRVVEVPLRGSIDKMNQDILGGLRSYMTYIGARRLKDVSKCTTFYRVNTQLNTVFGE</sequence>
<feature type="binding site" evidence="5 7">
    <location>
        <position position="180"/>
    </location>
    <ligand>
        <name>K(+)</name>
        <dbReference type="ChEBI" id="CHEBI:29103"/>
    </ligand>
</feature>
<dbReference type="AlphaFoldDB" id="A0A940DDZ5"/>